<dbReference type="AlphaFoldDB" id="A0A0A9HFP2"/>
<name>A0A0A9HFP2_ARUDO</name>
<accession>A0A0A9HFP2</accession>
<dbReference type="EMBL" id="GBRH01164230">
    <property type="protein sequence ID" value="JAE33666.1"/>
    <property type="molecule type" value="Transcribed_RNA"/>
</dbReference>
<reference evidence="1" key="2">
    <citation type="journal article" date="2015" name="Data Brief">
        <title>Shoot transcriptome of the giant reed, Arundo donax.</title>
        <authorList>
            <person name="Barrero R.A."/>
            <person name="Guerrero F.D."/>
            <person name="Moolhuijzen P."/>
            <person name="Goolsby J.A."/>
            <person name="Tidwell J."/>
            <person name="Bellgard S.E."/>
            <person name="Bellgard M.I."/>
        </authorList>
    </citation>
    <scope>NUCLEOTIDE SEQUENCE</scope>
    <source>
        <tissue evidence="1">Shoot tissue taken approximately 20 cm above the soil surface</tissue>
    </source>
</reference>
<protein>
    <submittedName>
        <fullName evidence="1">Uncharacterized protein</fullName>
    </submittedName>
</protein>
<reference evidence="1" key="1">
    <citation type="submission" date="2014-09" db="EMBL/GenBank/DDBJ databases">
        <authorList>
            <person name="Magalhaes I.L.F."/>
            <person name="Oliveira U."/>
            <person name="Santos F.R."/>
            <person name="Vidigal T.H.D.A."/>
            <person name="Brescovit A.D."/>
            <person name="Santos A.J."/>
        </authorList>
    </citation>
    <scope>NUCLEOTIDE SEQUENCE</scope>
    <source>
        <tissue evidence="1">Shoot tissue taken approximately 20 cm above the soil surface</tissue>
    </source>
</reference>
<sequence>MYSPHIFRLFACTHQEVRI</sequence>
<organism evidence="1">
    <name type="scientific">Arundo donax</name>
    <name type="common">Giant reed</name>
    <name type="synonym">Donax arundinaceus</name>
    <dbReference type="NCBI Taxonomy" id="35708"/>
    <lineage>
        <taxon>Eukaryota</taxon>
        <taxon>Viridiplantae</taxon>
        <taxon>Streptophyta</taxon>
        <taxon>Embryophyta</taxon>
        <taxon>Tracheophyta</taxon>
        <taxon>Spermatophyta</taxon>
        <taxon>Magnoliopsida</taxon>
        <taxon>Liliopsida</taxon>
        <taxon>Poales</taxon>
        <taxon>Poaceae</taxon>
        <taxon>PACMAD clade</taxon>
        <taxon>Arundinoideae</taxon>
        <taxon>Arundineae</taxon>
        <taxon>Arundo</taxon>
    </lineage>
</organism>
<proteinExistence type="predicted"/>
<evidence type="ECO:0000313" key="1">
    <source>
        <dbReference type="EMBL" id="JAE33666.1"/>
    </source>
</evidence>